<name>A0A1Y3B006_EURMA</name>
<dbReference type="Proteomes" id="UP000194236">
    <property type="component" value="Unassembled WGS sequence"/>
</dbReference>
<proteinExistence type="predicted"/>
<reference evidence="2 3" key="1">
    <citation type="submission" date="2017-03" db="EMBL/GenBank/DDBJ databases">
        <title>Genome Survey of Euroglyphus maynei.</title>
        <authorList>
            <person name="Arlian L.G."/>
            <person name="Morgan M.S."/>
            <person name="Rider S.D."/>
        </authorList>
    </citation>
    <scope>NUCLEOTIDE SEQUENCE [LARGE SCALE GENOMIC DNA]</scope>
    <source>
        <strain evidence="2">Arlian Lab</strain>
        <tissue evidence="2">Whole body</tissue>
    </source>
</reference>
<evidence type="ECO:0000313" key="3">
    <source>
        <dbReference type="Proteomes" id="UP000194236"/>
    </source>
</evidence>
<feature type="region of interest" description="Disordered" evidence="1">
    <location>
        <begin position="24"/>
        <end position="90"/>
    </location>
</feature>
<evidence type="ECO:0000313" key="2">
    <source>
        <dbReference type="EMBL" id="OTF73203.1"/>
    </source>
</evidence>
<protein>
    <submittedName>
        <fullName evidence="2">Uncharacterized protein</fullName>
    </submittedName>
</protein>
<evidence type="ECO:0000256" key="1">
    <source>
        <dbReference type="SAM" id="MobiDB-lite"/>
    </source>
</evidence>
<keyword evidence="3" id="KW-1185">Reference proteome</keyword>
<feature type="compositionally biased region" description="Polar residues" evidence="1">
    <location>
        <begin position="46"/>
        <end position="90"/>
    </location>
</feature>
<comment type="caution">
    <text evidence="2">The sequence shown here is derived from an EMBL/GenBank/DDBJ whole genome shotgun (WGS) entry which is preliminary data.</text>
</comment>
<dbReference type="EMBL" id="MUJZ01052697">
    <property type="protein sequence ID" value="OTF73203.1"/>
    <property type="molecule type" value="Genomic_DNA"/>
</dbReference>
<sequence length="90" mass="10423">MYRNQIAYPSPTYTYHFEQRRLPSDDISYGRTPAMNNVPDKPNDELPTQSQIDSVPSNPQIYTIQQQRLLHPNQTGIRVPSTPSLRSHQQ</sequence>
<accession>A0A1Y3B006</accession>
<gene>
    <name evidence="2" type="ORF">BLA29_012192</name>
</gene>
<organism evidence="2 3">
    <name type="scientific">Euroglyphus maynei</name>
    <name type="common">Mayne's house dust mite</name>
    <dbReference type="NCBI Taxonomy" id="6958"/>
    <lineage>
        <taxon>Eukaryota</taxon>
        <taxon>Metazoa</taxon>
        <taxon>Ecdysozoa</taxon>
        <taxon>Arthropoda</taxon>
        <taxon>Chelicerata</taxon>
        <taxon>Arachnida</taxon>
        <taxon>Acari</taxon>
        <taxon>Acariformes</taxon>
        <taxon>Sarcoptiformes</taxon>
        <taxon>Astigmata</taxon>
        <taxon>Psoroptidia</taxon>
        <taxon>Analgoidea</taxon>
        <taxon>Pyroglyphidae</taxon>
        <taxon>Pyroglyphinae</taxon>
        <taxon>Euroglyphus</taxon>
    </lineage>
</organism>
<dbReference type="AlphaFoldDB" id="A0A1Y3B006"/>
<feature type="non-terminal residue" evidence="2">
    <location>
        <position position="90"/>
    </location>
</feature>